<dbReference type="WBParaSite" id="Csp11.Scaffold629.g12457.t1">
    <property type="protein sequence ID" value="Csp11.Scaffold629.g12457.t1"/>
    <property type="gene ID" value="Csp11.Scaffold629.g12457"/>
</dbReference>
<feature type="coiled-coil region" evidence="1">
    <location>
        <begin position="33"/>
        <end position="71"/>
    </location>
</feature>
<dbReference type="AlphaFoldDB" id="A0A1I7TWE6"/>
<dbReference type="Proteomes" id="UP000095282">
    <property type="component" value="Unplaced"/>
</dbReference>
<keyword evidence="1" id="KW-0175">Coiled coil</keyword>
<keyword evidence="3" id="KW-1185">Reference proteome</keyword>
<reference evidence="4" key="1">
    <citation type="submission" date="2016-11" db="UniProtKB">
        <authorList>
            <consortium name="WormBaseParasite"/>
        </authorList>
    </citation>
    <scope>IDENTIFICATION</scope>
</reference>
<feature type="coiled-coil region" evidence="1">
    <location>
        <begin position="381"/>
        <end position="461"/>
    </location>
</feature>
<evidence type="ECO:0000256" key="1">
    <source>
        <dbReference type="SAM" id="Coils"/>
    </source>
</evidence>
<evidence type="ECO:0000256" key="2">
    <source>
        <dbReference type="SAM" id="MobiDB-lite"/>
    </source>
</evidence>
<feature type="coiled-coil region" evidence="1">
    <location>
        <begin position="511"/>
        <end position="538"/>
    </location>
</feature>
<dbReference type="Gene3D" id="1.20.5.340">
    <property type="match status" value="1"/>
</dbReference>
<dbReference type="eggNOG" id="KOG0983">
    <property type="taxonomic scope" value="Eukaryota"/>
</dbReference>
<accession>A0A1I7TWE6</accession>
<sequence>MFSKNIFKDACVFCSDSPDYETNEISNLTDQYAQSLQQQVQLLQIENSFLKKQNQKKEDEEQERIRRMEIQREIEERYRTEQFLQDQHYAQEIQEQQSRRNSSSRKERSPTTKILARGNEVSLNGETWCQLPPYHPPIPAIISDRSQYSQRVGRGERSFYDSYSRDRREYSVPCFPRTRHTRERSFVRSQTLEREESLMNTLEEAIERNAQLEKEMSIFKERELDNERVINTLSSRIKIIEMEKKDEIEILTNEKKGLLEELLDMQKRIDELAPACAEKELKIVATDNEKHDLTKKLRHANSDISQLQATIMHLHDDITSKENEIKSLNNEVVYVKSRILVLEGDMDEMRVKETESQERINTHLQQSREFELTKLNDKKLIDKIMEENSNLIKENAKISTKLTHLESIDFSVKQRELKEAQTNNELVTELKASLQLEKNSSHSLQNKIEILRQRCEELEQSVLDRDKSWDETIVERGRVEKELNALHALSKSLSSENKVLREEKLTNEEIIDELKGKVRALEMSIRSAQNIFQEKERQNSAKIEELEIEALKKHQKYLEFEEISKTLHQITALLPSKTSSMTQPSQSDCSK</sequence>
<evidence type="ECO:0000313" key="3">
    <source>
        <dbReference type="Proteomes" id="UP000095282"/>
    </source>
</evidence>
<protein>
    <submittedName>
        <fullName evidence="4">FIP-RBD domain-containing protein</fullName>
    </submittedName>
</protein>
<name>A0A1I7TWE6_9PELO</name>
<dbReference type="eggNOG" id="KOG1413">
    <property type="taxonomic scope" value="Eukaryota"/>
</dbReference>
<feature type="region of interest" description="Disordered" evidence="2">
    <location>
        <begin position="93"/>
        <end position="117"/>
    </location>
</feature>
<feature type="coiled-coil region" evidence="1">
    <location>
        <begin position="192"/>
        <end position="331"/>
    </location>
</feature>
<organism evidence="3 4">
    <name type="scientific">Caenorhabditis tropicalis</name>
    <dbReference type="NCBI Taxonomy" id="1561998"/>
    <lineage>
        <taxon>Eukaryota</taxon>
        <taxon>Metazoa</taxon>
        <taxon>Ecdysozoa</taxon>
        <taxon>Nematoda</taxon>
        <taxon>Chromadorea</taxon>
        <taxon>Rhabditida</taxon>
        <taxon>Rhabditina</taxon>
        <taxon>Rhabditomorpha</taxon>
        <taxon>Rhabditoidea</taxon>
        <taxon>Rhabditidae</taxon>
        <taxon>Peloderinae</taxon>
        <taxon>Caenorhabditis</taxon>
    </lineage>
</organism>
<evidence type="ECO:0000313" key="4">
    <source>
        <dbReference type="WBParaSite" id="Csp11.Scaffold629.g12457.t1"/>
    </source>
</evidence>
<proteinExistence type="predicted"/>